<evidence type="ECO:0008006" key="3">
    <source>
        <dbReference type="Google" id="ProtNLM"/>
    </source>
</evidence>
<dbReference type="AlphaFoldDB" id="A0A8H3M4C2"/>
<proteinExistence type="predicted"/>
<dbReference type="Proteomes" id="UP000615446">
    <property type="component" value="Unassembled WGS sequence"/>
</dbReference>
<protein>
    <recommendedName>
        <fullName evidence="3">Reverse transcriptase domain-containing protein</fullName>
    </recommendedName>
</protein>
<evidence type="ECO:0000313" key="2">
    <source>
        <dbReference type="Proteomes" id="UP000615446"/>
    </source>
</evidence>
<organism evidence="1 2">
    <name type="scientific">Rhizophagus clarus</name>
    <dbReference type="NCBI Taxonomy" id="94130"/>
    <lineage>
        <taxon>Eukaryota</taxon>
        <taxon>Fungi</taxon>
        <taxon>Fungi incertae sedis</taxon>
        <taxon>Mucoromycota</taxon>
        <taxon>Glomeromycotina</taxon>
        <taxon>Glomeromycetes</taxon>
        <taxon>Glomerales</taxon>
        <taxon>Glomeraceae</taxon>
        <taxon>Rhizophagus</taxon>
    </lineage>
</organism>
<reference evidence="1" key="1">
    <citation type="submission" date="2019-10" db="EMBL/GenBank/DDBJ databases">
        <title>Conservation and host-specific expression of non-tandemly repeated heterogenous ribosome RNA gene in arbuscular mycorrhizal fungi.</title>
        <authorList>
            <person name="Maeda T."/>
            <person name="Kobayashi Y."/>
            <person name="Nakagawa T."/>
            <person name="Ezawa T."/>
            <person name="Yamaguchi K."/>
            <person name="Bino T."/>
            <person name="Nishimoto Y."/>
            <person name="Shigenobu S."/>
            <person name="Kawaguchi M."/>
        </authorList>
    </citation>
    <scope>NUCLEOTIDE SEQUENCE</scope>
    <source>
        <strain evidence="1">HR1</strain>
    </source>
</reference>
<gene>
    <name evidence="1" type="ORF">RCL2_002529000</name>
</gene>
<sequence length="266" mass="31577">MMKCKKTEGNWNWNKFNKDISEYSDKPNTKLIIDKIQGINTQKQLNQLWNLFQKAIMNSPKINIKQKKKKISQKRHSLYDSDFKRDLNILKGMLNKIRREKLDFNDKFVENKKKIILHITSLYLRLDGCRLKRNQNYKTDKKKMIKSVLDHPHTSLLIDNVYKNDNNEDTFYTDDAEQEQYKSKNDVQYTIYSDLMKYPMLNEWIDNVKSLPNNKAAGPSGISYEMLKNLNEDNQSFLHAFICVCMDLNNIPDKWKKAMIYPSSLT</sequence>
<dbReference type="OrthoDB" id="409048at2759"/>
<dbReference type="EMBL" id="BLAL01000274">
    <property type="protein sequence ID" value="GES98754.1"/>
    <property type="molecule type" value="Genomic_DNA"/>
</dbReference>
<accession>A0A8H3M4C2</accession>
<name>A0A8H3M4C2_9GLOM</name>
<comment type="caution">
    <text evidence="1">The sequence shown here is derived from an EMBL/GenBank/DDBJ whole genome shotgun (WGS) entry which is preliminary data.</text>
</comment>
<evidence type="ECO:0000313" key="1">
    <source>
        <dbReference type="EMBL" id="GES98754.1"/>
    </source>
</evidence>